<evidence type="ECO:0000256" key="2">
    <source>
        <dbReference type="ARBA" id="ARBA00006375"/>
    </source>
</evidence>
<dbReference type="AlphaFoldDB" id="A0A5P1ETE8"/>
<evidence type="ECO:0000256" key="5">
    <source>
        <dbReference type="ARBA" id="ARBA00022737"/>
    </source>
</evidence>
<feature type="repeat" description="Solcar" evidence="8">
    <location>
        <begin position="1"/>
        <end position="80"/>
    </location>
</feature>
<name>A0A5P1ETE8_ASPOF</name>
<dbReference type="EMBL" id="CM007385">
    <property type="protein sequence ID" value="ONK69318.1"/>
    <property type="molecule type" value="Genomic_DNA"/>
</dbReference>
<dbReference type="InterPro" id="IPR018108">
    <property type="entry name" value="MCP_transmembrane"/>
</dbReference>
<accession>A0A5P1ETE8</accession>
<evidence type="ECO:0000256" key="4">
    <source>
        <dbReference type="ARBA" id="ARBA00022692"/>
    </source>
</evidence>
<evidence type="ECO:0000313" key="11">
    <source>
        <dbReference type="Proteomes" id="UP000243459"/>
    </source>
</evidence>
<gene>
    <name evidence="10" type="ORF">A4U43_C05F21590</name>
</gene>
<evidence type="ECO:0000256" key="8">
    <source>
        <dbReference type="PROSITE-ProRule" id="PRU00282"/>
    </source>
</evidence>
<evidence type="ECO:0000256" key="1">
    <source>
        <dbReference type="ARBA" id="ARBA00004141"/>
    </source>
</evidence>
<evidence type="ECO:0000256" key="3">
    <source>
        <dbReference type="ARBA" id="ARBA00022448"/>
    </source>
</evidence>
<dbReference type="Pfam" id="PF00153">
    <property type="entry name" value="Mito_carr"/>
    <property type="match status" value="1"/>
</dbReference>
<protein>
    <recommendedName>
        <fullName evidence="12">ADP,ATP carrier protein</fullName>
    </recommendedName>
</protein>
<proteinExistence type="inferred from homology"/>
<keyword evidence="5" id="KW-0677">Repeat</keyword>
<keyword evidence="7 8" id="KW-0472">Membrane</keyword>
<evidence type="ECO:0000256" key="9">
    <source>
        <dbReference type="RuleBase" id="RU000488"/>
    </source>
</evidence>
<evidence type="ECO:0000256" key="6">
    <source>
        <dbReference type="ARBA" id="ARBA00022989"/>
    </source>
</evidence>
<reference evidence="11" key="1">
    <citation type="journal article" date="2017" name="Nat. Commun.">
        <title>The asparagus genome sheds light on the origin and evolution of a young Y chromosome.</title>
        <authorList>
            <person name="Harkess A."/>
            <person name="Zhou J."/>
            <person name="Xu C."/>
            <person name="Bowers J.E."/>
            <person name="Van der Hulst R."/>
            <person name="Ayyampalayam S."/>
            <person name="Mercati F."/>
            <person name="Riccardi P."/>
            <person name="McKain M.R."/>
            <person name="Kakrana A."/>
            <person name="Tang H."/>
            <person name="Ray J."/>
            <person name="Groenendijk J."/>
            <person name="Arikit S."/>
            <person name="Mathioni S.M."/>
            <person name="Nakano M."/>
            <person name="Shan H."/>
            <person name="Telgmann-Rauber A."/>
            <person name="Kanno A."/>
            <person name="Yue Z."/>
            <person name="Chen H."/>
            <person name="Li W."/>
            <person name="Chen Y."/>
            <person name="Xu X."/>
            <person name="Zhang Y."/>
            <person name="Luo S."/>
            <person name="Chen H."/>
            <person name="Gao J."/>
            <person name="Mao Z."/>
            <person name="Pires J.C."/>
            <person name="Luo M."/>
            <person name="Kudrna D."/>
            <person name="Wing R.A."/>
            <person name="Meyers B.C."/>
            <person name="Yi K."/>
            <person name="Kong H."/>
            <person name="Lavrijsen P."/>
            <person name="Sunseri F."/>
            <person name="Falavigna A."/>
            <person name="Ye Y."/>
            <person name="Leebens-Mack J.H."/>
            <person name="Chen G."/>
        </authorList>
    </citation>
    <scope>NUCLEOTIDE SEQUENCE [LARGE SCALE GENOMIC DNA]</scope>
    <source>
        <strain evidence="11">cv. DH0086</strain>
    </source>
</reference>
<dbReference type="Proteomes" id="UP000243459">
    <property type="component" value="Chromosome 5"/>
</dbReference>
<evidence type="ECO:0000256" key="7">
    <source>
        <dbReference type="ARBA" id="ARBA00023136"/>
    </source>
</evidence>
<keyword evidence="3 9" id="KW-0813">Transport</keyword>
<sequence>MFKICTIPLDTAKVRFQLQKKAVLGDVATLPKYRGMLGTISTIAREEGLATLWKGVVPGLHRQCVFGGLRVGLYEPFKSLYVGENFVGDILLTRKILAGLTTGRSRSIL</sequence>
<dbReference type="Gramene" id="ONK69318">
    <property type="protein sequence ID" value="ONK69318"/>
    <property type="gene ID" value="A4U43_C05F21590"/>
</dbReference>
<dbReference type="InterPro" id="IPR023395">
    <property type="entry name" value="MCP_dom_sf"/>
</dbReference>
<dbReference type="SUPFAM" id="SSF103506">
    <property type="entry name" value="Mitochondrial carrier"/>
    <property type="match status" value="1"/>
</dbReference>
<comment type="similarity">
    <text evidence="2 9">Belongs to the mitochondrial carrier (TC 2.A.29) family.</text>
</comment>
<keyword evidence="6" id="KW-1133">Transmembrane helix</keyword>
<dbReference type="InterPro" id="IPR050391">
    <property type="entry name" value="Mito_Metabolite_Transporter"/>
</dbReference>
<evidence type="ECO:0000313" key="10">
    <source>
        <dbReference type="EMBL" id="ONK69318.1"/>
    </source>
</evidence>
<dbReference type="GO" id="GO:0016020">
    <property type="term" value="C:membrane"/>
    <property type="evidence" value="ECO:0007669"/>
    <property type="project" value="UniProtKB-SubCell"/>
</dbReference>
<keyword evidence="11" id="KW-1185">Reference proteome</keyword>
<dbReference type="PROSITE" id="PS50920">
    <property type="entry name" value="SOLCAR"/>
    <property type="match status" value="1"/>
</dbReference>
<comment type="subcellular location">
    <subcellularLocation>
        <location evidence="1">Membrane</location>
        <topology evidence="1">Multi-pass membrane protein</topology>
    </subcellularLocation>
</comment>
<organism evidence="10 11">
    <name type="scientific">Asparagus officinalis</name>
    <name type="common">Garden asparagus</name>
    <dbReference type="NCBI Taxonomy" id="4686"/>
    <lineage>
        <taxon>Eukaryota</taxon>
        <taxon>Viridiplantae</taxon>
        <taxon>Streptophyta</taxon>
        <taxon>Embryophyta</taxon>
        <taxon>Tracheophyta</taxon>
        <taxon>Spermatophyta</taxon>
        <taxon>Magnoliopsida</taxon>
        <taxon>Liliopsida</taxon>
        <taxon>Asparagales</taxon>
        <taxon>Asparagaceae</taxon>
        <taxon>Asparagoideae</taxon>
        <taxon>Asparagus</taxon>
    </lineage>
</organism>
<keyword evidence="4 8" id="KW-0812">Transmembrane</keyword>
<dbReference type="PANTHER" id="PTHR45618">
    <property type="entry name" value="MITOCHONDRIAL DICARBOXYLATE CARRIER-RELATED"/>
    <property type="match status" value="1"/>
</dbReference>
<dbReference type="OMA" id="ESRSAYW"/>
<dbReference type="Gene3D" id="1.50.40.10">
    <property type="entry name" value="Mitochondrial carrier domain"/>
    <property type="match status" value="1"/>
</dbReference>
<evidence type="ECO:0008006" key="12">
    <source>
        <dbReference type="Google" id="ProtNLM"/>
    </source>
</evidence>